<keyword evidence="4 5" id="KW-0472">Membrane</keyword>
<reference evidence="6" key="1">
    <citation type="journal article" date="2020" name="Nature">
        <title>Giant virus diversity and host interactions through global metagenomics.</title>
        <authorList>
            <person name="Schulz F."/>
            <person name="Roux S."/>
            <person name="Paez-Espino D."/>
            <person name="Jungbluth S."/>
            <person name="Walsh D.A."/>
            <person name="Denef V.J."/>
            <person name="McMahon K.D."/>
            <person name="Konstantinidis K.T."/>
            <person name="Eloe-Fadrosh E.A."/>
            <person name="Kyrpides N.C."/>
            <person name="Woyke T."/>
        </authorList>
    </citation>
    <scope>NUCLEOTIDE SEQUENCE</scope>
    <source>
        <strain evidence="6">GVMAG-S-ERX555961-36</strain>
    </source>
</reference>
<sequence>MPNVDVMQMFTFTLAGALTLLLIKMGTTIKYENIDIKHPKLFAIVFLHQYILDPLYVLILAILMKPPLYQVYGMFTVILTPATAASSVSAYTVDADVPFALALSIASLVQSILLTPILFTLMMTVYASRVKSAANSIKMPYFRMFILMSYVIMIIGIGYKMRQKMRSDLVDKIGYYFQNGSIILLFTAMGFFFSSKEFAESFVAKNPYSYYGSMIIITTVSLFKAHIPICNEETSKKDAAVLVIFRKSPGLSMAIAAMSFSNMESYGSIIGYIFLYNFIRDWITMPYLMGLRKKRLGHYFFSSVKREREAQESESCSDASGVSLDDDSALDISAREAFGVPVVHDDVDADASASSANVVIDIDATRT</sequence>
<feature type="transmembrane region" description="Helical" evidence="5">
    <location>
        <begin position="266"/>
        <end position="288"/>
    </location>
</feature>
<dbReference type="EMBL" id="MN738763">
    <property type="protein sequence ID" value="QHS83751.1"/>
    <property type="molecule type" value="Genomic_DNA"/>
</dbReference>
<feature type="transmembrane region" description="Helical" evidence="5">
    <location>
        <begin position="239"/>
        <end position="260"/>
    </location>
</feature>
<dbReference type="InterPro" id="IPR002657">
    <property type="entry name" value="BilAc:Na_symport/Acr3"/>
</dbReference>
<proteinExistence type="predicted"/>
<evidence type="ECO:0000256" key="5">
    <source>
        <dbReference type="SAM" id="Phobius"/>
    </source>
</evidence>
<feature type="transmembrane region" description="Helical" evidence="5">
    <location>
        <begin position="69"/>
        <end position="92"/>
    </location>
</feature>
<feature type="transmembrane region" description="Helical" evidence="5">
    <location>
        <begin position="141"/>
        <end position="161"/>
    </location>
</feature>
<evidence type="ECO:0000256" key="2">
    <source>
        <dbReference type="ARBA" id="ARBA00022692"/>
    </source>
</evidence>
<evidence type="ECO:0000256" key="4">
    <source>
        <dbReference type="ARBA" id="ARBA00023136"/>
    </source>
</evidence>
<keyword evidence="2 5" id="KW-0812">Transmembrane</keyword>
<evidence type="ECO:0000256" key="3">
    <source>
        <dbReference type="ARBA" id="ARBA00022989"/>
    </source>
</evidence>
<feature type="transmembrane region" description="Helical" evidence="5">
    <location>
        <begin position="173"/>
        <end position="193"/>
    </location>
</feature>
<dbReference type="InterPro" id="IPR038770">
    <property type="entry name" value="Na+/solute_symporter_sf"/>
</dbReference>
<feature type="transmembrane region" description="Helical" evidence="5">
    <location>
        <begin position="99"/>
        <end position="121"/>
    </location>
</feature>
<protein>
    <submittedName>
        <fullName evidence="6">Uncharacterized protein</fullName>
    </submittedName>
</protein>
<feature type="transmembrane region" description="Helical" evidence="5">
    <location>
        <begin position="41"/>
        <end position="63"/>
    </location>
</feature>
<dbReference type="GO" id="GO:0016020">
    <property type="term" value="C:membrane"/>
    <property type="evidence" value="ECO:0007669"/>
    <property type="project" value="UniProtKB-SubCell"/>
</dbReference>
<evidence type="ECO:0000313" key="6">
    <source>
        <dbReference type="EMBL" id="QHS83751.1"/>
    </source>
</evidence>
<keyword evidence="3 5" id="KW-1133">Transmembrane helix</keyword>
<dbReference type="AlphaFoldDB" id="A0A6C0AWV2"/>
<feature type="transmembrane region" description="Helical" evidence="5">
    <location>
        <begin position="208"/>
        <end position="227"/>
    </location>
</feature>
<accession>A0A6C0AWV2</accession>
<dbReference type="Gene3D" id="1.20.1530.20">
    <property type="match status" value="1"/>
</dbReference>
<dbReference type="Pfam" id="PF01758">
    <property type="entry name" value="SBF"/>
    <property type="match status" value="1"/>
</dbReference>
<organism evidence="6">
    <name type="scientific">viral metagenome</name>
    <dbReference type="NCBI Taxonomy" id="1070528"/>
    <lineage>
        <taxon>unclassified sequences</taxon>
        <taxon>metagenomes</taxon>
        <taxon>organismal metagenomes</taxon>
    </lineage>
</organism>
<evidence type="ECO:0000256" key="1">
    <source>
        <dbReference type="ARBA" id="ARBA00004141"/>
    </source>
</evidence>
<comment type="subcellular location">
    <subcellularLocation>
        <location evidence="1">Membrane</location>
        <topology evidence="1">Multi-pass membrane protein</topology>
    </subcellularLocation>
</comment>
<feature type="transmembrane region" description="Helical" evidence="5">
    <location>
        <begin position="6"/>
        <end position="29"/>
    </location>
</feature>
<name>A0A6C0AWV2_9ZZZZ</name>